<dbReference type="EMBL" id="ASPP01010556">
    <property type="protein sequence ID" value="ETO22669.1"/>
    <property type="molecule type" value="Genomic_DNA"/>
</dbReference>
<keyword evidence="2" id="KW-1185">Reference proteome</keyword>
<protein>
    <submittedName>
        <fullName evidence="1">Uncharacterized protein</fullName>
    </submittedName>
</protein>
<reference evidence="1 2" key="1">
    <citation type="journal article" date="2013" name="Curr. Biol.">
        <title>The Genome of the Foraminiferan Reticulomyxa filosa.</title>
        <authorList>
            <person name="Glockner G."/>
            <person name="Hulsmann N."/>
            <person name="Schleicher M."/>
            <person name="Noegel A.A."/>
            <person name="Eichinger L."/>
            <person name="Gallinger C."/>
            <person name="Pawlowski J."/>
            <person name="Sierra R."/>
            <person name="Euteneuer U."/>
            <person name="Pillet L."/>
            <person name="Moustafa A."/>
            <person name="Platzer M."/>
            <person name="Groth M."/>
            <person name="Szafranski K."/>
            <person name="Schliwa M."/>
        </authorList>
    </citation>
    <scope>NUCLEOTIDE SEQUENCE [LARGE SCALE GENOMIC DNA]</scope>
</reference>
<comment type="caution">
    <text evidence="1">The sequence shown here is derived from an EMBL/GenBank/DDBJ whole genome shotgun (WGS) entry which is preliminary data.</text>
</comment>
<proteinExistence type="predicted"/>
<dbReference type="SUPFAM" id="SSF47923">
    <property type="entry name" value="Ypt/Rab-GAP domain of gyp1p"/>
    <property type="match status" value="1"/>
</dbReference>
<name>X6NA74_RETFI</name>
<evidence type="ECO:0000313" key="1">
    <source>
        <dbReference type="EMBL" id="ETO22669.1"/>
    </source>
</evidence>
<dbReference type="Gene3D" id="1.10.472.80">
    <property type="entry name" value="Ypt/Rab-GAP domain of gyp1p, domain 3"/>
    <property type="match status" value="1"/>
</dbReference>
<gene>
    <name evidence="1" type="ORF">RFI_14524</name>
</gene>
<dbReference type="Proteomes" id="UP000023152">
    <property type="component" value="Unassembled WGS sequence"/>
</dbReference>
<accession>X6NA74</accession>
<sequence>MCKKCLLPALSKHLIQDLNIIPLLCHFWFHALFTYDTSENLPDNERNDESHENVDSCEYLTLRVWDVLIGAQHMDITFVLKMGLSILIFYQNELLAMNSEQIMFFLKTIDLSKLNFLIPLLNRKQSNSKKTLYPQDKSCNDRAIRLDVIAMKFGENVIARNGFKNLDVDHCIRLAMQEICIDQEITHKLRNL</sequence>
<dbReference type="AlphaFoldDB" id="X6NA74"/>
<evidence type="ECO:0000313" key="2">
    <source>
        <dbReference type="Proteomes" id="UP000023152"/>
    </source>
</evidence>
<dbReference type="InterPro" id="IPR035969">
    <property type="entry name" value="Rab-GAP_TBC_sf"/>
</dbReference>
<organism evidence="1 2">
    <name type="scientific">Reticulomyxa filosa</name>
    <dbReference type="NCBI Taxonomy" id="46433"/>
    <lineage>
        <taxon>Eukaryota</taxon>
        <taxon>Sar</taxon>
        <taxon>Rhizaria</taxon>
        <taxon>Retaria</taxon>
        <taxon>Foraminifera</taxon>
        <taxon>Monothalamids</taxon>
        <taxon>Reticulomyxidae</taxon>
        <taxon>Reticulomyxa</taxon>
    </lineage>
</organism>